<evidence type="ECO:0000313" key="1">
    <source>
        <dbReference type="EMBL" id="EQD79564.1"/>
    </source>
</evidence>
<dbReference type="SUPFAM" id="SSF56801">
    <property type="entry name" value="Acetyl-CoA synthetase-like"/>
    <property type="match status" value="1"/>
</dbReference>
<reference evidence="1" key="1">
    <citation type="submission" date="2013-08" db="EMBL/GenBank/DDBJ databases">
        <authorList>
            <person name="Mendez C."/>
            <person name="Richter M."/>
            <person name="Ferrer M."/>
            <person name="Sanchez J."/>
        </authorList>
    </citation>
    <scope>NUCLEOTIDE SEQUENCE</scope>
</reference>
<organism evidence="1">
    <name type="scientific">mine drainage metagenome</name>
    <dbReference type="NCBI Taxonomy" id="410659"/>
    <lineage>
        <taxon>unclassified sequences</taxon>
        <taxon>metagenomes</taxon>
        <taxon>ecological metagenomes</taxon>
    </lineage>
</organism>
<protein>
    <recommendedName>
        <fullName evidence="2">AMP-dependent synthetase/ligase domain-containing protein</fullName>
    </recommendedName>
</protein>
<comment type="caution">
    <text evidence="1">The sequence shown here is derived from an EMBL/GenBank/DDBJ whole genome shotgun (WGS) entry which is preliminary data.</text>
</comment>
<gene>
    <name evidence="1" type="ORF">B1A_01660</name>
</gene>
<dbReference type="Gene3D" id="3.40.50.980">
    <property type="match status" value="1"/>
</dbReference>
<reference evidence="1" key="2">
    <citation type="journal article" date="2014" name="ISME J.">
        <title>Microbial stratification in low pH oxic and suboxic macroscopic growths along an acid mine drainage.</title>
        <authorList>
            <person name="Mendez-Garcia C."/>
            <person name="Mesa V."/>
            <person name="Sprenger R.R."/>
            <person name="Richter M."/>
            <person name="Diez M.S."/>
            <person name="Solano J."/>
            <person name="Bargiela R."/>
            <person name="Golyshina O.V."/>
            <person name="Manteca A."/>
            <person name="Ramos J.L."/>
            <person name="Gallego J.R."/>
            <person name="Llorente I."/>
            <person name="Martins Dos Santos V.A."/>
            <person name="Jensen O.N."/>
            <person name="Pelaez A.I."/>
            <person name="Sanchez J."/>
            <person name="Ferrer M."/>
        </authorList>
    </citation>
    <scope>NUCLEOTIDE SEQUENCE</scope>
</reference>
<evidence type="ECO:0008006" key="2">
    <source>
        <dbReference type="Google" id="ProtNLM"/>
    </source>
</evidence>
<accession>T1DDV1</accession>
<feature type="non-terminal residue" evidence="1">
    <location>
        <position position="1"/>
    </location>
</feature>
<name>T1DDV1_9ZZZZ</name>
<dbReference type="AlphaFoldDB" id="T1DDV1"/>
<dbReference type="EMBL" id="AUZX01001260">
    <property type="protein sequence ID" value="EQD79564.1"/>
    <property type="molecule type" value="Genomic_DNA"/>
</dbReference>
<sequence length="93" mass="9823">ARTWSYRQAAREVKCCAAGTGRPGYGARASCGPHAGEPPGVLLSLAGLNALGVSVVPMSSEWRRAELEYLVGHSEICVAVVPEGRERELRCAA</sequence>
<proteinExistence type="predicted"/>